<accession>A0AAV3QLM8</accession>
<evidence type="ECO:0000313" key="3">
    <source>
        <dbReference type="Proteomes" id="UP001454036"/>
    </source>
</evidence>
<reference evidence="2 3" key="1">
    <citation type="submission" date="2024-01" db="EMBL/GenBank/DDBJ databases">
        <title>The complete chloroplast genome sequence of Lithospermum erythrorhizon: insights into the phylogenetic relationship among Boraginaceae species and the maternal lineages of purple gromwells.</title>
        <authorList>
            <person name="Okada T."/>
            <person name="Watanabe K."/>
        </authorList>
    </citation>
    <scope>NUCLEOTIDE SEQUENCE [LARGE SCALE GENOMIC DNA]</scope>
</reference>
<dbReference type="AlphaFoldDB" id="A0AAV3QLM8"/>
<organism evidence="2 3">
    <name type="scientific">Lithospermum erythrorhizon</name>
    <name type="common">Purple gromwell</name>
    <name type="synonym">Lithospermum officinale var. erythrorhizon</name>
    <dbReference type="NCBI Taxonomy" id="34254"/>
    <lineage>
        <taxon>Eukaryota</taxon>
        <taxon>Viridiplantae</taxon>
        <taxon>Streptophyta</taxon>
        <taxon>Embryophyta</taxon>
        <taxon>Tracheophyta</taxon>
        <taxon>Spermatophyta</taxon>
        <taxon>Magnoliopsida</taxon>
        <taxon>eudicotyledons</taxon>
        <taxon>Gunneridae</taxon>
        <taxon>Pentapetalae</taxon>
        <taxon>asterids</taxon>
        <taxon>lamiids</taxon>
        <taxon>Boraginales</taxon>
        <taxon>Boraginaceae</taxon>
        <taxon>Boraginoideae</taxon>
        <taxon>Lithospermeae</taxon>
        <taxon>Lithospermum</taxon>
    </lineage>
</organism>
<proteinExistence type="predicted"/>
<evidence type="ECO:0000256" key="1">
    <source>
        <dbReference type="SAM" id="MobiDB-lite"/>
    </source>
</evidence>
<evidence type="ECO:0000313" key="2">
    <source>
        <dbReference type="EMBL" id="GAA0163077.1"/>
    </source>
</evidence>
<protein>
    <submittedName>
        <fullName evidence="2">Uncharacterized protein</fullName>
    </submittedName>
</protein>
<dbReference type="Proteomes" id="UP001454036">
    <property type="component" value="Unassembled WGS sequence"/>
</dbReference>
<sequence length="128" mass="15339">MLWHIRDIENGQRSLWVLPWKFWCLKHIAFSSPVIAREKESEDSESEDHDSKKRPRCSIQTQLDTLHRDHAALRATVQRNYEERMSCYTGIIRFLTCWEKKKGATNEDLAHLHIPEHRQMEQIRLEIC</sequence>
<comment type="caution">
    <text evidence="2">The sequence shown here is derived from an EMBL/GenBank/DDBJ whole genome shotgun (WGS) entry which is preliminary data.</text>
</comment>
<keyword evidence="3" id="KW-1185">Reference proteome</keyword>
<name>A0AAV3QLM8_LITER</name>
<gene>
    <name evidence="2" type="ORF">LIER_19034</name>
</gene>
<dbReference type="EMBL" id="BAABME010004648">
    <property type="protein sequence ID" value="GAA0163077.1"/>
    <property type="molecule type" value="Genomic_DNA"/>
</dbReference>
<feature type="region of interest" description="Disordered" evidence="1">
    <location>
        <begin position="36"/>
        <end position="56"/>
    </location>
</feature>